<accession>A0A1Q3ECR1</accession>
<keyword evidence="3" id="KW-1185">Reference proteome</keyword>
<evidence type="ECO:0000313" key="3">
    <source>
        <dbReference type="Proteomes" id="UP000188533"/>
    </source>
</evidence>
<reference evidence="2 3" key="1">
    <citation type="submission" date="2016-08" db="EMBL/GenBank/DDBJ databases">
        <authorList>
            <consortium name="Lentinula edodes genome sequencing consortium"/>
            <person name="Sakamoto Y."/>
            <person name="Nakade K."/>
            <person name="Sato S."/>
            <person name="Yoshida Y."/>
            <person name="Miyazaki K."/>
            <person name="Natsume S."/>
            <person name="Konno N."/>
        </authorList>
    </citation>
    <scope>NUCLEOTIDE SEQUENCE [LARGE SCALE GENOMIC DNA]</scope>
    <source>
        <strain evidence="2 3">NBRC 111202</strain>
    </source>
</reference>
<evidence type="ECO:0000313" key="2">
    <source>
        <dbReference type="EMBL" id="GAW04981.1"/>
    </source>
</evidence>
<dbReference type="Proteomes" id="UP000188533">
    <property type="component" value="Unassembled WGS sequence"/>
</dbReference>
<dbReference type="AlphaFoldDB" id="A0A1Q3ECR1"/>
<proteinExistence type="predicted"/>
<feature type="compositionally biased region" description="Polar residues" evidence="1">
    <location>
        <begin position="1"/>
        <end position="18"/>
    </location>
</feature>
<organism evidence="2 3">
    <name type="scientific">Lentinula edodes</name>
    <name type="common">Shiitake mushroom</name>
    <name type="synonym">Lentinus edodes</name>
    <dbReference type="NCBI Taxonomy" id="5353"/>
    <lineage>
        <taxon>Eukaryota</taxon>
        <taxon>Fungi</taxon>
        <taxon>Dikarya</taxon>
        <taxon>Basidiomycota</taxon>
        <taxon>Agaricomycotina</taxon>
        <taxon>Agaricomycetes</taxon>
        <taxon>Agaricomycetidae</taxon>
        <taxon>Agaricales</taxon>
        <taxon>Marasmiineae</taxon>
        <taxon>Omphalotaceae</taxon>
        <taxon>Lentinula</taxon>
    </lineage>
</organism>
<evidence type="ECO:0000256" key="1">
    <source>
        <dbReference type="SAM" id="MobiDB-lite"/>
    </source>
</evidence>
<comment type="caution">
    <text evidence="2">The sequence shown here is derived from an EMBL/GenBank/DDBJ whole genome shotgun (WGS) entry which is preliminary data.</text>
</comment>
<reference evidence="2 3" key="2">
    <citation type="submission" date="2017-02" db="EMBL/GenBank/DDBJ databases">
        <title>A genome survey and senescence transcriptome analysis in Lentinula edodes.</title>
        <authorList>
            <person name="Sakamoto Y."/>
            <person name="Nakade K."/>
            <person name="Sato S."/>
            <person name="Yoshida Y."/>
            <person name="Miyazaki K."/>
            <person name="Natsume S."/>
            <person name="Konno N."/>
        </authorList>
    </citation>
    <scope>NUCLEOTIDE SEQUENCE [LARGE SCALE GENOMIC DNA]</scope>
    <source>
        <strain evidence="2 3">NBRC 111202</strain>
    </source>
</reference>
<dbReference type="EMBL" id="BDGU01000220">
    <property type="protein sequence ID" value="GAW04981.1"/>
    <property type="molecule type" value="Genomic_DNA"/>
</dbReference>
<feature type="region of interest" description="Disordered" evidence="1">
    <location>
        <begin position="1"/>
        <end position="37"/>
    </location>
</feature>
<sequence length="101" mass="11693">MEQDNTNLPVQKQGSSSAKVKEEDTQPPLGMPHYRSPYSAGGRLFDYEERYAPDPLGEEMRENARVFKVYLDEANDFDDDMLRGFRETIDSLLVFHFSLEL</sequence>
<name>A0A1Q3ECR1_LENED</name>
<gene>
    <name evidence="2" type="ORF">LENED_006809</name>
</gene>
<protein>
    <submittedName>
        <fullName evidence="2">Ankyrin repeat and sterile alpha motif domain-containing protein 1B</fullName>
    </submittedName>
</protein>